<evidence type="ECO:0000313" key="5">
    <source>
        <dbReference type="Proteomes" id="UP001056208"/>
    </source>
</evidence>
<sequence length="132" mass="13133">MTFDDDASAAVPAPLPVPPPSPADLSRDLTAVLRGVAGVADVYAPRSPILLAAQQVVEGVVAGSSTATERLVTVETGEGTVLVEASIAVDASSRASDTARAAVDAVRARLAESIGAEDAARAAVTVRIGSIG</sequence>
<organism evidence="2 4">
    <name type="scientific">Clavibacter nebraskensis</name>
    <dbReference type="NCBI Taxonomy" id="31963"/>
    <lineage>
        <taxon>Bacteria</taxon>
        <taxon>Bacillati</taxon>
        <taxon>Actinomycetota</taxon>
        <taxon>Actinomycetes</taxon>
        <taxon>Micrococcales</taxon>
        <taxon>Microbacteriaceae</taxon>
        <taxon>Clavibacter</taxon>
    </lineage>
</organism>
<evidence type="ECO:0000313" key="3">
    <source>
        <dbReference type="EMBL" id="UQB05395.1"/>
    </source>
</evidence>
<dbReference type="Proteomes" id="UP001056208">
    <property type="component" value="Chromosome"/>
</dbReference>
<dbReference type="RefSeq" id="WP_015489210.1">
    <property type="nucleotide sequence ID" value="NZ_CP033721.2"/>
</dbReference>
<evidence type="ECO:0000256" key="1">
    <source>
        <dbReference type="SAM" id="MobiDB-lite"/>
    </source>
</evidence>
<keyword evidence="5" id="KW-1185">Reference proteome</keyword>
<evidence type="ECO:0000313" key="2">
    <source>
        <dbReference type="EMBL" id="RIJ13662.1"/>
    </source>
</evidence>
<feature type="region of interest" description="Disordered" evidence="1">
    <location>
        <begin position="1"/>
        <end position="23"/>
    </location>
</feature>
<reference evidence="2 4" key="1">
    <citation type="submission" date="2018-08" db="EMBL/GenBank/DDBJ databases">
        <title>Genome Sequence of Clavibacter michiganensis Subspecies type strains, and the Atypical Peach-Colored Strains Isolated from Tomato.</title>
        <authorList>
            <person name="Osdaghi E."/>
            <person name="Portier P."/>
            <person name="Briand M."/>
            <person name="Jacques M.-A."/>
        </authorList>
    </citation>
    <scope>NUCLEOTIDE SEQUENCE [LARGE SCALE GENOMIC DNA]</scope>
    <source>
        <strain evidence="2 4">CFBP 7577</strain>
    </source>
</reference>
<reference evidence="3" key="2">
    <citation type="submission" date="2021-11" db="EMBL/GenBank/DDBJ databases">
        <authorList>
            <person name="Li G."/>
            <person name="Jia Q."/>
            <person name="Yang F."/>
            <person name="Zhang C."/>
            <person name="Singh A."/>
            <person name="Lorenz A.J."/>
            <person name="Jackson-Ziems T."/>
            <person name="Vidaver A."/>
            <person name="Alfano J.R."/>
        </authorList>
    </citation>
    <scope>NUCLEOTIDE SEQUENCE</scope>
    <source>
        <strain evidence="3">CNK-2</strain>
    </source>
</reference>
<dbReference type="EMBL" id="QWED01000151">
    <property type="protein sequence ID" value="RIJ13662.1"/>
    <property type="molecule type" value="Genomic_DNA"/>
</dbReference>
<dbReference type="Proteomes" id="UP000265361">
    <property type="component" value="Unassembled WGS sequence"/>
</dbReference>
<evidence type="ECO:0008006" key="6">
    <source>
        <dbReference type="Google" id="ProtNLM"/>
    </source>
</evidence>
<feature type="compositionally biased region" description="Pro residues" evidence="1">
    <location>
        <begin position="13"/>
        <end position="22"/>
    </location>
</feature>
<dbReference type="AlphaFoldDB" id="A0A399Q7I8"/>
<dbReference type="GeneID" id="92982261"/>
<gene>
    <name evidence="2" type="ORF">DZF97_06620</name>
    <name evidence="3" type="ORF">LIV34_000425</name>
</gene>
<accession>A0A399Q7I8</accession>
<protein>
    <recommendedName>
        <fullName evidence="6">Asp23/Gls24 family envelope stress response protein</fullName>
    </recommendedName>
</protein>
<dbReference type="EMBL" id="CP086345">
    <property type="protein sequence ID" value="UQB05395.1"/>
    <property type="molecule type" value="Genomic_DNA"/>
</dbReference>
<name>A0A399Q7I8_9MICO</name>
<evidence type="ECO:0000313" key="4">
    <source>
        <dbReference type="Proteomes" id="UP000265361"/>
    </source>
</evidence>
<proteinExistence type="predicted"/>